<dbReference type="Gene3D" id="1.25.40.390">
    <property type="match status" value="1"/>
</dbReference>
<evidence type="ECO:0000259" key="7">
    <source>
        <dbReference type="Pfam" id="PF14322"/>
    </source>
</evidence>
<gene>
    <name evidence="8" type="ORF">JEM65_00955</name>
</gene>
<name>A0A934NH44_9FLAO</name>
<sequence>MKNIIYNLETKVERTLNILKNNIMKIKFIPILIILFLLQACTLEKEEFNKITPENFYKTEKDARLAIAALYYNSITKVGTWSPGLFVQSINSVQIITDISAGDMMMCSYGAQPWDFLKNQEWTESNGYATNNFFHYYNHISNARLVANQIGQMTTVSEEMKEQLQAEAMAVGGWKAAILYDLYGPVPYPTDEMLANPGSLEYPERPSNEAFVEIIESLFAKKDKLPDTDFGNNFGRMNKGIANFILMRVYMLEAARTGDANFWKKAKTSAEAIIASGAYELQDNYSDVFKKSNQKNNEIVFATPSDYSFNVNMWHSESLPNNYPSELNRGAGSWGGYKMLWSFYDTYEANDQRLSTIAASYTTDGGLLIDRAHPNDDRHGVGDGAIPVKYDTDDTQVGNFQEHDFIAYRYAEVILAMAEILNEIGESATVSAPAISQITNDNQIVTSDGGTTAFSFVNAIRARSGLQPLQGLGQSQLRDAILRERGHEMYCEGVRRADLIRYQRMTNGGGYAKFNADPNKFLFPIPVGYINEYKGNLQQNPGY</sequence>
<dbReference type="Proteomes" id="UP000662373">
    <property type="component" value="Unassembled WGS sequence"/>
</dbReference>
<dbReference type="Pfam" id="PF07980">
    <property type="entry name" value="SusD_RagB"/>
    <property type="match status" value="1"/>
</dbReference>
<feature type="domain" description="RagB/SusD" evidence="6">
    <location>
        <begin position="352"/>
        <end position="543"/>
    </location>
</feature>
<evidence type="ECO:0000256" key="1">
    <source>
        <dbReference type="ARBA" id="ARBA00004442"/>
    </source>
</evidence>
<keyword evidence="9" id="KW-1185">Reference proteome</keyword>
<dbReference type="GO" id="GO:0009279">
    <property type="term" value="C:cell outer membrane"/>
    <property type="evidence" value="ECO:0007669"/>
    <property type="project" value="UniProtKB-SubCell"/>
</dbReference>
<dbReference type="EMBL" id="JAEHJZ010000001">
    <property type="protein sequence ID" value="MBJ7879223.1"/>
    <property type="molecule type" value="Genomic_DNA"/>
</dbReference>
<feature type="domain" description="SusD-like N-terminal" evidence="7">
    <location>
        <begin position="110"/>
        <end position="250"/>
    </location>
</feature>
<evidence type="ECO:0000256" key="2">
    <source>
        <dbReference type="ARBA" id="ARBA00006275"/>
    </source>
</evidence>
<proteinExistence type="inferred from homology"/>
<evidence type="ECO:0000313" key="9">
    <source>
        <dbReference type="Proteomes" id="UP000662373"/>
    </source>
</evidence>
<comment type="similarity">
    <text evidence="2">Belongs to the SusD family.</text>
</comment>
<dbReference type="SUPFAM" id="SSF48452">
    <property type="entry name" value="TPR-like"/>
    <property type="match status" value="1"/>
</dbReference>
<evidence type="ECO:0000313" key="8">
    <source>
        <dbReference type="EMBL" id="MBJ7879223.1"/>
    </source>
</evidence>
<evidence type="ECO:0000256" key="5">
    <source>
        <dbReference type="ARBA" id="ARBA00023237"/>
    </source>
</evidence>
<protein>
    <submittedName>
        <fullName evidence="8">RagB/SusD family nutrient uptake outer membrane protein</fullName>
    </submittedName>
</protein>
<evidence type="ECO:0000259" key="6">
    <source>
        <dbReference type="Pfam" id="PF07980"/>
    </source>
</evidence>
<dbReference type="AlphaFoldDB" id="A0A934NH44"/>
<comment type="caution">
    <text evidence="8">The sequence shown here is derived from an EMBL/GenBank/DDBJ whole genome shotgun (WGS) entry which is preliminary data.</text>
</comment>
<dbReference type="RefSeq" id="WP_199596667.1">
    <property type="nucleotide sequence ID" value="NZ_JAEHJZ010000001.1"/>
</dbReference>
<dbReference type="Pfam" id="PF14322">
    <property type="entry name" value="SusD-like_3"/>
    <property type="match status" value="1"/>
</dbReference>
<comment type="subcellular location">
    <subcellularLocation>
        <location evidence="1">Cell outer membrane</location>
    </subcellularLocation>
</comment>
<keyword evidence="5" id="KW-0998">Cell outer membrane</keyword>
<organism evidence="8 9">
    <name type="scientific">Gelidibacter salicanalis</name>
    <dbReference type="NCBI Taxonomy" id="291193"/>
    <lineage>
        <taxon>Bacteria</taxon>
        <taxon>Pseudomonadati</taxon>
        <taxon>Bacteroidota</taxon>
        <taxon>Flavobacteriia</taxon>
        <taxon>Flavobacteriales</taxon>
        <taxon>Flavobacteriaceae</taxon>
        <taxon>Gelidibacter</taxon>
    </lineage>
</organism>
<keyword evidence="4" id="KW-0472">Membrane</keyword>
<accession>A0A934NH44</accession>
<reference evidence="8 9" key="1">
    <citation type="submission" date="2020-09" db="EMBL/GenBank/DDBJ databases">
        <title>Draft genome of Gelidibacter salicanalis PAMC21136.</title>
        <authorList>
            <person name="Park H."/>
        </authorList>
    </citation>
    <scope>NUCLEOTIDE SEQUENCE [LARGE SCALE GENOMIC DNA]</scope>
    <source>
        <strain evidence="8 9">PAMC21136</strain>
    </source>
</reference>
<dbReference type="InterPro" id="IPR012944">
    <property type="entry name" value="SusD_RagB_dom"/>
</dbReference>
<dbReference type="InterPro" id="IPR011990">
    <property type="entry name" value="TPR-like_helical_dom_sf"/>
</dbReference>
<keyword evidence="3" id="KW-0732">Signal</keyword>
<dbReference type="InterPro" id="IPR033985">
    <property type="entry name" value="SusD-like_N"/>
</dbReference>
<evidence type="ECO:0000256" key="4">
    <source>
        <dbReference type="ARBA" id="ARBA00023136"/>
    </source>
</evidence>
<evidence type="ECO:0000256" key="3">
    <source>
        <dbReference type="ARBA" id="ARBA00022729"/>
    </source>
</evidence>